<dbReference type="Proteomes" id="UP000614410">
    <property type="component" value="Unassembled WGS sequence"/>
</dbReference>
<dbReference type="AlphaFoldDB" id="A0A934KPG5"/>
<evidence type="ECO:0000256" key="5">
    <source>
        <dbReference type="SAM" id="Phobius"/>
    </source>
</evidence>
<gene>
    <name evidence="6" type="ORF">JF887_05260</name>
</gene>
<reference evidence="6 7" key="1">
    <citation type="submission" date="2020-10" db="EMBL/GenBank/DDBJ databases">
        <title>Ca. Dormibacterota MAGs.</title>
        <authorList>
            <person name="Montgomery K."/>
        </authorList>
    </citation>
    <scope>NUCLEOTIDE SEQUENCE [LARGE SCALE GENOMIC DNA]</scope>
    <source>
        <strain evidence="6">Mitchell_Peninsula_5</strain>
    </source>
</reference>
<evidence type="ECO:0000313" key="7">
    <source>
        <dbReference type="Proteomes" id="UP000614410"/>
    </source>
</evidence>
<evidence type="ECO:0000256" key="4">
    <source>
        <dbReference type="ARBA" id="ARBA00023136"/>
    </source>
</evidence>
<accession>A0A934KPG5</accession>
<feature type="transmembrane region" description="Helical" evidence="5">
    <location>
        <begin position="316"/>
        <end position="339"/>
    </location>
</feature>
<feature type="transmembrane region" description="Helical" evidence="5">
    <location>
        <begin position="235"/>
        <end position="256"/>
    </location>
</feature>
<keyword evidence="2 5" id="KW-0812">Transmembrane</keyword>
<dbReference type="PANTHER" id="PTHR47704:SF1">
    <property type="entry name" value="POTASSIUM TRANSPORTER KIMA"/>
    <property type="match status" value="1"/>
</dbReference>
<feature type="transmembrane region" description="Helical" evidence="5">
    <location>
        <begin position="201"/>
        <end position="223"/>
    </location>
</feature>
<feature type="transmembrane region" description="Helical" evidence="5">
    <location>
        <begin position="459"/>
        <end position="481"/>
    </location>
</feature>
<dbReference type="InterPro" id="IPR053153">
    <property type="entry name" value="APC_K+_Transporter"/>
</dbReference>
<feature type="transmembrane region" description="Helical" evidence="5">
    <location>
        <begin position="360"/>
        <end position="382"/>
    </location>
</feature>
<keyword evidence="4 5" id="KW-0472">Membrane</keyword>
<feature type="transmembrane region" description="Helical" evidence="5">
    <location>
        <begin position="163"/>
        <end position="180"/>
    </location>
</feature>
<feature type="transmembrane region" description="Helical" evidence="5">
    <location>
        <begin position="402"/>
        <end position="428"/>
    </location>
</feature>
<protein>
    <submittedName>
        <fullName evidence="6">APC family permease</fullName>
    </submittedName>
</protein>
<feature type="transmembrane region" description="Helical" evidence="5">
    <location>
        <begin position="487"/>
        <end position="509"/>
    </location>
</feature>
<feature type="transmembrane region" description="Helical" evidence="5">
    <location>
        <begin position="268"/>
        <end position="289"/>
    </location>
</feature>
<evidence type="ECO:0000256" key="2">
    <source>
        <dbReference type="ARBA" id="ARBA00022692"/>
    </source>
</evidence>
<dbReference type="GO" id="GO:0016020">
    <property type="term" value="C:membrane"/>
    <property type="evidence" value="ECO:0007669"/>
    <property type="project" value="UniProtKB-SubCell"/>
</dbReference>
<sequence>MSETPPELSGSAAVQLADDEVSALRQAGEAWSLVPRARVQTGRDFIDPDLDGREERGRPGERYLRVGRPKTQGFEHKAPGWLEATSRATAPTGDFARLRRRVRSVLLGAPLPTRDLIHERLSKVKALAVLSSDALSSVAYGPEQIVVVFVLAGAGALAFNYDLIIMGLIGWVLLSVVLSYRQTIKAYPKGGGSYIVAKDNLGTLPGLIAAAALMTDYVLTVAVSISSGIFQLTSAFPGLVSWAVPLCLLAVMLIVGGNLRGIRESGSIFAAPTYAFLVAMFAMIAFDFYRIVSGQCDHGACATLPHVGPNYPATQALASVGIFLILQAFASGCSALTGIEAVSDGVPAFKAPEWRNARTTLVCMGVLLGAMLFGIVVATHILGVRVDNPNGTNPQALLSKLATIAFGFGSLGYYFVIGSTLLILVLAANTAFSDFPRLLFFLARDNFAPHQFRRLGERLAFSNGIFVLGVLASVLIIVFGGDTSRLIPLYAIGVFLAFTMSQTGMVVRWWRRKEPSWRTSIIFNAIGATMTAVVFIVFAVVKFLEGAWVVCIIIPSFVALFMAIHRHYQEVVDHVTTEIPTSPARLKPVCIVPVAELNDVALQSLAMARTISDSVIAVHICDDEEHIARLRARWDVWGNHVPLEVLESPYRSFTRPLLRYIDAIDKQRSDDTIIIVLPELVATRWWHALLHNQTALRLKAQLLFRPGTVVISVPYHLQHAPHVRRLRRRGEARDNDDIEAI</sequence>
<dbReference type="Gene3D" id="1.20.1740.10">
    <property type="entry name" value="Amino acid/polyamine transporter I"/>
    <property type="match status" value="1"/>
</dbReference>
<dbReference type="EMBL" id="JAEKNN010000025">
    <property type="protein sequence ID" value="MBJ7608822.1"/>
    <property type="molecule type" value="Genomic_DNA"/>
</dbReference>
<evidence type="ECO:0000256" key="1">
    <source>
        <dbReference type="ARBA" id="ARBA00004141"/>
    </source>
</evidence>
<organism evidence="6 7">
    <name type="scientific">Candidatus Amunia macphersoniae</name>
    <dbReference type="NCBI Taxonomy" id="3127014"/>
    <lineage>
        <taxon>Bacteria</taxon>
        <taxon>Bacillati</taxon>
        <taxon>Candidatus Dormiibacterota</taxon>
        <taxon>Candidatus Dormibacteria</taxon>
        <taxon>Candidatus Aeolococcales</taxon>
        <taxon>Candidatus Aeolococcaceae</taxon>
        <taxon>Candidatus Amunia</taxon>
    </lineage>
</organism>
<keyword evidence="3 5" id="KW-1133">Transmembrane helix</keyword>
<feature type="transmembrane region" description="Helical" evidence="5">
    <location>
        <begin position="521"/>
        <end position="541"/>
    </location>
</feature>
<evidence type="ECO:0000256" key="3">
    <source>
        <dbReference type="ARBA" id="ARBA00022989"/>
    </source>
</evidence>
<dbReference type="GO" id="GO:0022857">
    <property type="term" value="F:transmembrane transporter activity"/>
    <property type="evidence" value="ECO:0007669"/>
    <property type="project" value="InterPro"/>
</dbReference>
<dbReference type="PANTHER" id="PTHR47704">
    <property type="entry name" value="POTASSIUM TRANSPORTER KIMA"/>
    <property type="match status" value="1"/>
</dbReference>
<comment type="subcellular location">
    <subcellularLocation>
        <location evidence="1">Membrane</location>
        <topology evidence="1">Multi-pass membrane protein</topology>
    </subcellularLocation>
</comment>
<name>A0A934KPG5_9BACT</name>
<evidence type="ECO:0000313" key="6">
    <source>
        <dbReference type="EMBL" id="MBJ7608822.1"/>
    </source>
</evidence>
<feature type="transmembrane region" description="Helical" evidence="5">
    <location>
        <begin position="547"/>
        <end position="564"/>
    </location>
</feature>
<proteinExistence type="predicted"/>
<dbReference type="Pfam" id="PF13520">
    <property type="entry name" value="AA_permease_2"/>
    <property type="match status" value="1"/>
</dbReference>
<dbReference type="InterPro" id="IPR002293">
    <property type="entry name" value="AA/rel_permease1"/>
</dbReference>
<comment type="caution">
    <text evidence="6">The sequence shown here is derived from an EMBL/GenBank/DDBJ whole genome shotgun (WGS) entry which is preliminary data.</text>
</comment>